<evidence type="ECO:0000313" key="2">
    <source>
        <dbReference type="Proteomes" id="UP000318667"/>
    </source>
</evidence>
<dbReference type="EMBL" id="VLKI01000001">
    <property type="protein sequence ID" value="TWH91082.1"/>
    <property type="molecule type" value="Genomic_DNA"/>
</dbReference>
<dbReference type="GeneID" id="65401818"/>
<keyword evidence="2" id="KW-1185">Reference proteome</keyword>
<accession>A0A562K6N6</accession>
<dbReference type="RefSeq" id="WP_144539580.1">
    <property type="nucleotide sequence ID" value="NZ_CBCSDC010000036.1"/>
</dbReference>
<dbReference type="AlphaFoldDB" id="A0A562K6N6"/>
<evidence type="ECO:0000313" key="1">
    <source>
        <dbReference type="EMBL" id="TWH91082.1"/>
    </source>
</evidence>
<gene>
    <name evidence="1" type="ORF">IQ19_00532</name>
</gene>
<organism evidence="1 2">
    <name type="scientific">Cytobacillus oceanisediminis</name>
    <dbReference type="NCBI Taxonomy" id="665099"/>
    <lineage>
        <taxon>Bacteria</taxon>
        <taxon>Bacillati</taxon>
        <taxon>Bacillota</taxon>
        <taxon>Bacilli</taxon>
        <taxon>Bacillales</taxon>
        <taxon>Bacillaceae</taxon>
        <taxon>Cytobacillus</taxon>
    </lineage>
</organism>
<name>A0A562K6N6_9BACI</name>
<dbReference type="Proteomes" id="UP000318667">
    <property type="component" value="Unassembled WGS sequence"/>
</dbReference>
<comment type="caution">
    <text evidence="1">The sequence shown here is derived from an EMBL/GenBank/DDBJ whole genome shotgun (WGS) entry which is preliminary data.</text>
</comment>
<dbReference type="OrthoDB" id="2614902at2"/>
<protein>
    <submittedName>
        <fullName evidence="1">Uncharacterized protein</fullName>
    </submittedName>
</protein>
<sequence length="113" mass="12481">MAKRKVSRCSIPAKNGKENLLVKIINSTEENSRSFKLRAYDKDSDSQESLPIFFNNKPKYEDTLAPGSEKVYSIDAAGVKRKVVLEFIQEKGGAGISVSSKNRGSSNVQITLK</sequence>
<proteinExistence type="predicted"/>
<reference evidence="1 2" key="1">
    <citation type="journal article" date="2015" name="Stand. Genomic Sci.">
        <title>Genomic Encyclopedia of Bacterial and Archaeal Type Strains, Phase III: the genomes of soil and plant-associated and newly described type strains.</title>
        <authorList>
            <person name="Whitman W.B."/>
            <person name="Woyke T."/>
            <person name="Klenk H.P."/>
            <person name="Zhou Y."/>
            <person name="Lilburn T.G."/>
            <person name="Beck B.J."/>
            <person name="De Vos P."/>
            <person name="Vandamme P."/>
            <person name="Eisen J.A."/>
            <person name="Garrity G."/>
            <person name="Hugenholtz P."/>
            <person name="Kyrpides N.C."/>
        </authorList>
    </citation>
    <scope>NUCLEOTIDE SEQUENCE [LARGE SCALE GENOMIC DNA]</scope>
    <source>
        <strain evidence="1 2">CGMCC 1.10115</strain>
    </source>
</reference>